<dbReference type="Proteomes" id="UP001408594">
    <property type="component" value="Unassembled WGS sequence"/>
</dbReference>
<organism evidence="2 3">
    <name type="scientific">Microbulbifer aestuariivivens</name>
    <dbReference type="NCBI Taxonomy" id="1908308"/>
    <lineage>
        <taxon>Bacteria</taxon>
        <taxon>Pseudomonadati</taxon>
        <taxon>Pseudomonadota</taxon>
        <taxon>Gammaproteobacteria</taxon>
        <taxon>Cellvibrionales</taxon>
        <taxon>Microbulbiferaceae</taxon>
        <taxon>Microbulbifer</taxon>
    </lineage>
</organism>
<feature type="transmembrane region" description="Helical" evidence="1">
    <location>
        <begin position="92"/>
        <end position="116"/>
    </location>
</feature>
<keyword evidence="1" id="KW-0812">Transmembrane</keyword>
<keyword evidence="1" id="KW-1133">Transmembrane helix</keyword>
<dbReference type="EMBL" id="BAABRT010000007">
    <property type="protein sequence ID" value="GAA5524668.1"/>
    <property type="molecule type" value="Genomic_DNA"/>
</dbReference>
<accession>A0ABP9WPY3</accession>
<keyword evidence="3" id="KW-1185">Reference proteome</keyword>
<comment type="caution">
    <text evidence="2">The sequence shown here is derived from an EMBL/GenBank/DDBJ whole genome shotgun (WGS) entry which is preliminary data.</text>
</comment>
<feature type="transmembrane region" description="Helical" evidence="1">
    <location>
        <begin position="122"/>
        <end position="144"/>
    </location>
</feature>
<dbReference type="Pfam" id="PF20587">
    <property type="entry name" value="DUF6789"/>
    <property type="match status" value="1"/>
</dbReference>
<keyword evidence="1" id="KW-0472">Membrane</keyword>
<sequence>MSSSSIHIKQGLIAGFWATVVLSMIMVMKAMMGLMPNMNPIADIVHVFDMFTGMQAGMMVGWLGHFFIGTVAWGILYSLLVNKLPGGGLMKGLIFGAIAWMAMMVIFMPLAGQGFFGMKEGIMAMMATLMLHMVYGAVLGLVYAKLTAHR</sequence>
<evidence type="ECO:0008006" key="4">
    <source>
        <dbReference type="Google" id="ProtNLM"/>
    </source>
</evidence>
<evidence type="ECO:0000313" key="3">
    <source>
        <dbReference type="Proteomes" id="UP001408594"/>
    </source>
</evidence>
<evidence type="ECO:0000313" key="2">
    <source>
        <dbReference type="EMBL" id="GAA5524668.1"/>
    </source>
</evidence>
<feature type="transmembrane region" description="Helical" evidence="1">
    <location>
        <begin position="59"/>
        <end position="80"/>
    </location>
</feature>
<protein>
    <recommendedName>
        <fullName evidence="4">DUF1440 domain-containing protein</fullName>
    </recommendedName>
</protein>
<reference evidence="2 3" key="1">
    <citation type="submission" date="2024-02" db="EMBL/GenBank/DDBJ databases">
        <title>Microbulbifer aestuariivivens NBRC 112533.</title>
        <authorList>
            <person name="Ichikawa N."/>
            <person name="Katano-Makiyama Y."/>
            <person name="Hidaka K."/>
        </authorList>
    </citation>
    <scope>NUCLEOTIDE SEQUENCE [LARGE SCALE GENOMIC DNA]</scope>
    <source>
        <strain evidence="2 3">NBRC 112533</strain>
    </source>
</reference>
<feature type="transmembrane region" description="Helical" evidence="1">
    <location>
        <begin position="12"/>
        <end position="32"/>
    </location>
</feature>
<name>A0ABP9WPY3_9GAMM</name>
<evidence type="ECO:0000256" key="1">
    <source>
        <dbReference type="SAM" id="Phobius"/>
    </source>
</evidence>
<gene>
    <name evidence="2" type="ORF">Maes01_01225</name>
</gene>
<dbReference type="InterPro" id="IPR046739">
    <property type="entry name" value="DUF6789"/>
</dbReference>
<dbReference type="RefSeq" id="WP_345549791.1">
    <property type="nucleotide sequence ID" value="NZ_BAABRT010000007.1"/>
</dbReference>
<proteinExistence type="predicted"/>